<evidence type="ECO:0000256" key="1">
    <source>
        <dbReference type="HAMAP-Rule" id="MF_02093"/>
    </source>
</evidence>
<dbReference type="GO" id="GO:0005506">
    <property type="term" value="F:iron ion binding"/>
    <property type="evidence" value="ECO:0007669"/>
    <property type="project" value="UniProtKB-UniRule"/>
</dbReference>
<dbReference type="HAMAP" id="MF_02093">
    <property type="entry name" value="Beta_carotene_diox"/>
    <property type="match status" value="1"/>
</dbReference>
<feature type="transmembrane region" description="Helical" evidence="1">
    <location>
        <begin position="103"/>
        <end position="123"/>
    </location>
</feature>
<feature type="transmembrane region" description="Helical" evidence="1">
    <location>
        <begin position="71"/>
        <end position="91"/>
    </location>
</feature>
<name>A0A1C5K4N4_9ACTN</name>
<comment type="function">
    <text evidence="1">Catalyzes the cleavage of beta-carotene at its central double bond (15,15') to yield two molecules of all-trans-retinal.</text>
</comment>
<keyword evidence="1" id="KW-0223">Dioxygenase</keyword>
<comment type="caution">
    <text evidence="1">Lacks conserved residue(s) required for the propagation of feature annotation.</text>
</comment>
<feature type="binding site" evidence="1">
    <location>
        <position position="259"/>
    </location>
    <ligand>
        <name>Fe cation</name>
        <dbReference type="ChEBI" id="CHEBI:24875"/>
    </ligand>
</feature>
<comment type="subcellular location">
    <subcellularLocation>
        <location evidence="1">Cell membrane</location>
        <topology evidence="1">Multi-pass membrane protein</topology>
    </subcellularLocation>
</comment>
<dbReference type="GO" id="GO:0003834">
    <property type="term" value="F:beta-carotene 15,15'-dioxygenase activity"/>
    <property type="evidence" value="ECO:0007669"/>
    <property type="project" value="UniProtKB-EC"/>
</dbReference>
<feature type="binding site" evidence="1">
    <location>
        <position position="138"/>
    </location>
    <ligand>
        <name>Fe cation</name>
        <dbReference type="ChEBI" id="CHEBI:24875"/>
    </ligand>
</feature>
<dbReference type="GO" id="GO:0010436">
    <property type="term" value="F:carotenoid dioxygenase activity"/>
    <property type="evidence" value="ECO:0007669"/>
    <property type="project" value="UniProtKB-UniRule"/>
</dbReference>
<gene>
    <name evidence="2" type="ORF">GA0074704_5514</name>
</gene>
<keyword evidence="1" id="KW-0408">Iron</keyword>
<sequence length="347" mass="35160">MTVPAAGDAACTAADSGARTASPPYATGAGGAGTRRVLSRSGGAATLVALALLVLAPVLRRYDLGASPPYLVAGLLLGLPHGAVDHLVPAWRSTRTRPLRTRLAVLLGYATIATAALLAFRAAPTPATLTFLALSVLHFGTADEGFHAERAGRPIRYPVSGVLARGGPPVVVPLALWPGTVDPLMTSVAPGAAALLTVEVRLLAAAGLLLAVTATVVRALRAGRTAEAGEPVLLILLFAAVPPALAVGAYFAAWHSTRHVARLLSDDPANRDDLAAGRLGPPVHRFIRRAALPSLAAVAVLAALVGGPADPLPATVAVLAALTVPHAALVAWTDRSGSAGTPRHDHS</sequence>
<dbReference type="NCBIfam" id="TIGR03753">
    <property type="entry name" value="blh_monoox"/>
    <property type="match status" value="1"/>
</dbReference>
<dbReference type="GO" id="GO:0005886">
    <property type="term" value="C:plasma membrane"/>
    <property type="evidence" value="ECO:0007669"/>
    <property type="project" value="UniProtKB-SubCell"/>
</dbReference>
<keyword evidence="1" id="KW-1003">Cell membrane</keyword>
<dbReference type="InterPro" id="IPR022270">
    <property type="entry name" value="Blh_diox"/>
</dbReference>
<keyword evidence="2" id="KW-0503">Monooxygenase</keyword>
<evidence type="ECO:0000313" key="2">
    <source>
        <dbReference type="EMBL" id="SCG77745.1"/>
    </source>
</evidence>
<keyword evidence="1" id="KW-0812">Transmembrane</keyword>
<evidence type="ECO:0000313" key="3">
    <source>
        <dbReference type="Proteomes" id="UP000198210"/>
    </source>
</evidence>
<accession>A0A1C5K4N4</accession>
<comment type="catalytic activity">
    <reaction evidence="1">
        <text>all-trans-beta-carotene + O2 = 2 all-trans-retinal</text>
        <dbReference type="Rhea" id="RHEA:32887"/>
        <dbReference type="ChEBI" id="CHEBI:15379"/>
        <dbReference type="ChEBI" id="CHEBI:17579"/>
        <dbReference type="ChEBI" id="CHEBI:17898"/>
        <dbReference type="EC" id="1.13.11.63"/>
    </reaction>
</comment>
<dbReference type="GO" id="GO:0016121">
    <property type="term" value="P:carotene catabolic process"/>
    <property type="evidence" value="ECO:0007669"/>
    <property type="project" value="UniProtKB-UniRule"/>
</dbReference>
<dbReference type="AlphaFoldDB" id="A0A1C5K4N4"/>
<feature type="binding site" evidence="1">
    <location>
        <position position="81"/>
    </location>
    <ligand>
        <name>Fe cation</name>
        <dbReference type="ChEBI" id="CHEBI:24875"/>
    </ligand>
</feature>
<keyword evidence="1" id="KW-0560">Oxidoreductase</keyword>
<comment type="cofactor">
    <cofactor evidence="1">
        <name>Fe(2+)</name>
        <dbReference type="ChEBI" id="CHEBI:29033"/>
    </cofactor>
</comment>
<dbReference type="EMBL" id="LT607751">
    <property type="protein sequence ID" value="SCG77745.1"/>
    <property type="molecule type" value="Genomic_DNA"/>
</dbReference>
<feature type="transmembrane region" description="Helical" evidence="1">
    <location>
        <begin position="232"/>
        <end position="253"/>
    </location>
</feature>
<comment type="similarity">
    <text evidence="1">Belongs to the Brp/Blh beta-carotene diooxygenase family.</text>
</comment>
<feature type="transmembrane region" description="Helical" evidence="1">
    <location>
        <begin position="42"/>
        <end position="59"/>
    </location>
</feature>
<dbReference type="GO" id="GO:0004497">
    <property type="term" value="F:monooxygenase activity"/>
    <property type="evidence" value="ECO:0007669"/>
    <property type="project" value="UniProtKB-KW"/>
</dbReference>
<keyword evidence="3" id="KW-1185">Reference proteome</keyword>
<reference evidence="2 3" key="1">
    <citation type="submission" date="2016-06" db="EMBL/GenBank/DDBJ databases">
        <authorList>
            <person name="Kjaerup R.B."/>
            <person name="Dalgaard T.S."/>
            <person name="Juul-Madsen H.R."/>
        </authorList>
    </citation>
    <scope>NUCLEOTIDE SEQUENCE [LARGE SCALE GENOMIC DNA]</scope>
    <source>
        <strain evidence="2 3">DSM 45097</strain>
    </source>
</reference>
<keyword evidence="1" id="KW-0472">Membrane</keyword>
<dbReference type="EC" id="1.13.11.63" evidence="1"/>
<protein>
    <recommendedName>
        <fullName evidence="1">Probable beta-carotene 15,15'-dioxygenase</fullName>
        <ecNumber evidence="1">1.13.11.63</ecNumber>
    </recommendedName>
</protein>
<keyword evidence="1" id="KW-0479">Metal-binding</keyword>
<dbReference type="Pfam" id="PF15461">
    <property type="entry name" value="BCD"/>
    <property type="match status" value="1"/>
</dbReference>
<keyword evidence="1" id="KW-1133">Transmembrane helix</keyword>
<organism evidence="2 3">
    <name type="scientific">Micromonospora siamensis</name>
    <dbReference type="NCBI Taxonomy" id="299152"/>
    <lineage>
        <taxon>Bacteria</taxon>
        <taxon>Bacillati</taxon>
        <taxon>Actinomycetota</taxon>
        <taxon>Actinomycetes</taxon>
        <taxon>Micromonosporales</taxon>
        <taxon>Micromonosporaceae</taxon>
        <taxon>Micromonospora</taxon>
    </lineage>
</organism>
<feature type="transmembrane region" description="Helical" evidence="1">
    <location>
        <begin position="202"/>
        <end position="220"/>
    </location>
</feature>
<dbReference type="Proteomes" id="UP000198210">
    <property type="component" value="Chromosome I"/>
</dbReference>
<proteinExistence type="inferred from homology"/>
<feature type="binding site" evidence="1">
    <location>
        <position position="255"/>
    </location>
    <ligand>
        <name>Fe cation</name>
        <dbReference type="ChEBI" id="CHEBI:24875"/>
    </ligand>
</feature>